<evidence type="ECO:0000313" key="3">
    <source>
        <dbReference type="Proteomes" id="UP000005666"/>
    </source>
</evidence>
<keyword evidence="1" id="KW-0547">Nucleotide-binding</keyword>
<keyword evidence="1" id="KW-0808">Transferase</keyword>
<keyword evidence="1" id="KW-0418">Kinase</keyword>
<keyword evidence="3" id="KW-1185">Reference proteome</keyword>
<evidence type="ECO:0000313" key="2">
    <source>
        <dbReference type="EMBL" id="CCE62839.1"/>
    </source>
</evidence>
<dbReference type="STRING" id="1071381.G8BSL8"/>
<keyword evidence="1" id="KW-0067">ATP-binding</keyword>
<dbReference type="GeneID" id="11531048"/>
<evidence type="ECO:0000256" key="1">
    <source>
        <dbReference type="RuleBase" id="RU364126"/>
    </source>
</evidence>
<dbReference type="AlphaFoldDB" id="G8BSL8"/>
<dbReference type="GO" id="GO:0032958">
    <property type="term" value="P:inositol phosphate biosynthetic process"/>
    <property type="evidence" value="ECO:0007669"/>
    <property type="project" value="EnsemblFungi"/>
</dbReference>
<dbReference type="RefSeq" id="XP_003685273.1">
    <property type="nucleotide sequence ID" value="XM_003685225.1"/>
</dbReference>
<dbReference type="Pfam" id="PF06090">
    <property type="entry name" value="Ins_P5_2-kin"/>
    <property type="match status" value="2"/>
</dbReference>
<proteinExistence type="predicted"/>
<comment type="catalytic activity">
    <reaction evidence="1">
        <text>1D-myo-inositol 1,3,4,5,6-pentakisphosphate + ATP = 1D-myo-inositol hexakisphosphate + ADP + H(+)</text>
        <dbReference type="Rhea" id="RHEA:20313"/>
        <dbReference type="ChEBI" id="CHEBI:15378"/>
        <dbReference type="ChEBI" id="CHEBI:30616"/>
        <dbReference type="ChEBI" id="CHEBI:57733"/>
        <dbReference type="ChEBI" id="CHEBI:58130"/>
        <dbReference type="ChEBI" id="CHEBI:456216"/>
        <dbReference type="EC" id="2.7.1.158"/>
    </reaction>
</comment>
<dbReference type="EC" id="2.7.1.158" evidence="1"/>
<dbReference type="InterPro" id="IPR009286">
    <property type="entry name" value="Ins_P5_2-kin"/>
</dbReference>
<dbReference type="HOGENOM" id="CLU_046294_1_0_1"/>
<organism evidence="2 3">
    <name type="scientific">Tetrapisispora phaffii (strain ATCC 24235 / CBS 4417 / NBRC 1672 / NRRL Y-8282 / UCD 70-5)</name>
    <name type="common">Yeast</name>
    <name type="synonym">Fabospora phaffii</name>
    <dbReference type="NCBI Taxonomy" id="1071381"/>
    <lineage>
        <taxon>Eukaryota</taxon>
        <taxon>Fungi</taxon>
        <taxon>Dikarya</taxon>
        <taxon>Ascomycota</taxon>
        <taxon>Saccharomycotina</taxon>
        <taxon>Saccharomycetes</taxon>
        <taxon>Saccharomycetales</taxon>
        <taxon>Saccharomycetaceae</taxon>
        <taxon>Tetrapisispora</taxon>
    </lineage>
</organism>
<dbReference type="EMBL" id="HE612859">
    <property type="protein sequence ID" value="CCE62839.1"/>
    <property type="molecule type" value="Genomic_DNA"/>
</dbReference>
<dbReference type="eggNOG" id="ENOG502S05I">
    <property type="taxonomic scope" value="Eukaryota"/>
</dbReference>
<name>G8BSL8_TETPH</name>
<dbReference type="OMA" id="FIELRCK"/>
<reference evidence="2 3" key="1">
    <citation type="journal article" date="2011" name="Proc. Natl. Acad. Sci. U.S.A.">
        <title>Evolutionary erosion of yeast sex chromosomes by mating-type switching accidents.</title>
        <authorList>
            <person name="Gordon J.L."/>
            <person name="Armisen D."/>
            <person name="Proux-Wera E."/>
            <person name="Oheigeartaigh S.S."/>
            <person name="Byrne K.P."/>
            <person name="Wolfe K.H."/>
        </authorList>
    </citation>
    <scope>NUCLEOTIDE SEQUENCE [LARGE SCALE GENOMIC DNA]</scope>
    <source>
        <strain evidence="3">ATCC 24235 / CBS 4417 / NBRC 1672 / NRRL Y-8282 / UCD 70-5</strain>
    </source>
</reference>
<comment type="function">
    <text evidence="1">Phosphorylates Ins(1,3,4,5,6)P5 at position 2 to form Ins(1,2,3,4,5,6)P6 (InsP6 or phytate).</text>
</comment>
<sequence length="283" mass="34024">MKVIAKGNANIIIDYDDPLYLYRCLVRDSSLKINNLNTVENFKFLQKFKADEDNRLSYYLCTVELLQLQVNEIRDLLEEYITKFDTEVVYVFKLENLKPNYYDSLLWNDHFTRVYFSKEFSNKILIELKPKWIYYQSPYCRNCTHNQLKSRSNINYCYSHLVNNESYFFTNILGDLKHSLPPEFIISMESYMRGPKNIFKLLYETQKSLYVPLGTLNHSSEVDYNLLLLMALRDVTLFIEWDTSKDQHIYINFIDLDRKPSSKLSYWLKTHEKLEMFPDKVYH</sequence>
<dbReference type="KEGG" id="tpf:TPHA_0D02010"/>
<dbReference type="GO" id="GO:0005524">
    <property type="term" value="F:ATP binding"/>
    <property type="evidence" value="ECO:0007669"/>
    <property type="project" value="UniProtKB-KW"/>
</dbReference>
<gene>
    <name evidence="2" type="primary">TPHA0D02010</name>
    <name evidence="2" type="ordered locus">TPHA_0D02010</name>
</gene>
<accession>G8BSL8</accession>
<dbReference type="GO" id="GO:0035299">
    <property type="term" value="F:inositol-1,3,4,5,6-pentakisphosphate 2-kinase activity"/>
    <property type="evidence" value="ECO:0007669"/>
    <property type="project" value="UniProtKB-EC"/>
</dbReference>
<dbReference type="GO" id="GO:0070481">
    <property type="term" value="P:nuclear-transcribed mRNA catabolic process, non-stop decay"/>
    <property type="evidence" value="ECO:0007669"/>
    <property type="project" value="EnsemblFungi"/>
</dbReference>
<dbReference type="GO" id="GO:0005634">
    <property type="term" value="C:nucleus"/>
    <property type="evidence" value="ECO:0007669"/>
    <property type="project" value="EnsemblFungi"/>
</dbReference>
<protein>
    <recommendedName>
        <fullName evidence="1">Inositol-pentakisphosphate 2-kinase</fullName>
        <ecNumber evidence="1">2.7.1.158</ecNumber>
    </recommendedName>
</protein>
<dbReference type="Proteomes" id="UP000005666">
    <property type="component" value="Chromosome 4"/>
</dbReference>
<comment type="domain">
    <text evidence="1">The EXKPK motif is conserved in inositol-pentakisphosphate 2-kinases of both family 1 and 2.</text>
</comment>
<dbReference type="OrthoDB" id="272370at2759"/>